<feature type="signal peptide" evidence="1">
    <location>
        <begin position="1"/>
        <end position="21"/>
    </location>
</feature>
<evidence type="ECO:0000313" key="4">
    <source>
        <dbReference type="EMBL" id="KAE9143344.1"/>
    </source>
</evidence>
<accession>A0A6A3ECY3</accession>
<reference evidence="8 9" key="1">
    <citation type="submission" date="2018-08" db="EMBL/GenBank/DDBJ databases">
        <title>Genomic investigation of the strawberry pathogen Phytophthora fragariae indicates pathogenicity is determined by transcriptional variation in three key races.</title>
        <authorList>
            <person name="Adams T.M."/>
            <person name="Armitage A.D."/>
            <person name="Sobczyk M.K."/>
            <person name="Bates H.J."/>
            <person name="Dunwell J.M."/>
            <person name="Nellist C.F."/>
            <person name="Harrison R.J."/>
        </authorList>
    </citation>
    <scope>NUCLEOTIDE SEQUENCE [LARGE SCALE GENOMIC DNA]</scope>
    <source>
        <strain evidence="7 10">A4</strain>
        <strain evidence="6 11">BC-1</strain>
        <strain evidence="5 9">NOV-27</strain>
        <strain evidence="4 12">NOV-5</strain>
        <strain evidence="3 13">NOV-71</strain>
        <strain evidence="2 8">NOV-9</strain>
    </source>
</reference>
<evidence type="ECO:0000313" key="10">
    <source>
        <dbReference type="Proteomes" id="UP000437068"/>
    </source>
</evidence>
<feature type="chain" id="PRO_5036163647" description="Secreted protein" evidence="1">
    <location>
        <begin position="22"/>
        <end position="85"/>
    </location>
</feature>
<dbReference type="Proteomes" id="UP000429523">
    <property type="component" value="Unassembled WGS sequence"/>
</dbReference>
<dbReference type="Proteomes" id="UP000441208">
    <property type="component" value="Unassembled WGS sequence"/>
</dbReference>
<dbReference type="EMBL" id="QXGB01001467">
    <property type="protein sequence ID" value="KAE9190307.1"/>
    <property type="molecule type" value="Genomic_DNA"/>
</dbReference>
<evidence type="ECO:0008006" key="14">
    <source>
        <dbReference type="Google" id="ProtNLM"/>
    </source>
</evidence>
<dbReference type="EMBL" id="QXGA01000625">
    <property type="protein sequence ID" value="KAE9143344.1"/>
    <property type="molecule type" value="Genomic_DNA"/>
</dbReference>
<dbReference type="EMBL" id="QXGD01000221">
    <property type="protein sequence ID" value="KAE9247228.1"/>
    <property type="molecule type" value="Genomic_DNA"/>
</dbReference>
<comment type="caution">
    <text evidence="2">The sequence shown here is derived from an EMBL/GenBank/DDBJ whole genome shotgun (WGS) entry which is preliminary data.</text>
</comment>
<dbReference type="EMBL" id="QXFZ01001464">
    <property type="protein sequence ID" value="KAE9090046.1"/>
    <property type="molecule type" value="Genomic_DNA"/>
</dbReference>
<keyword evidence="9" id="KW-1185">Reference proteome</keyword>
<keyword evidence="1" id="KW-0732">Signal</keyword>
<evidence type="ECO:0000313" key="13">
    <source>
        <dbReference type="Proteomes" id="UP000441208"/>
    </source>
</evidence>
<evidence type="ECO:0000256" key="1">
    <source>
        <dbReference type="SAM" id="SignalP"/>
    </source>
</evidence>
<dbReference type="AlphaFoldDB" id="A0A6A3ECY3"/>
<dbReference type="Proteomes" id="UP000440367">
    <property type="component" value="Unassembled WGS sequence"/>
</dbReference>
<dbReference type="EMBL" id="QXGF01001484">
    <property type="protein sequence ID" value="KAE8929661.1"/>
    <property type="molecule type" value="Genomic_DNA"/>
</dbReference>
<organism evidence="2 8">
    <name type="scientific">Phytophthora fragariae</name>
    <dbReference type="NCBI Taxonomy" id="53985"/>
    <lineage>
        <taxon>Eukaryota</taxon>
        <taxon>Sar</taxon>
        <taxon>Stramenopiles</taxon>
        <taxon>Oomycota</taxon>
        <taxon>Peronosporomycetes</taxon>
        <taxon>Peronosporales</taxon>
        <taxon>Peronosporaceae</taxon>
        <taxon>Phytophthora</taxon>
    </lineage>
</organism>
<evidence type="ECO:0000313" key="9">
    <source>
        <dbReference type="Proteomes" id="UP000433483"/>
    </source>
</evidence>
<evidence type="ECO:0000313" key="11">
    <source>
        <dbReference type="Proteomes" id="UP000440367"/>
    </source>
</evidence>
<sequence length="85" mass="9024">MCTRRMVCVTTLVCFSSRTLAVRAPGVCAVPMPAKGTTTFSSSAYHLISLARKSILTPCVYIQSSPIKKSGVSLSTSNASTCMRC</sequence>
<evidence type="ECO:0000313" key="5">
    <source>
        <dbReference type="EMBL" id="KAE9190307.1"/>
    </source>
</evidence>
<evidence type="ECO:0000313" key="6">
    <source>
        <dbReference type="EMBL" id="KAE9247228.1"/>
    </source>
</evidence>
<evidence type="ECO:0000313" key="12">
    <source>
        <dbReference type="Proteomes" id="UP000440732"/>
    </source>
</evidence>
<name>A0A6A3ECY3_9STRA</name>
<evidence type="ECO:0000313" key="3">
    <source>
        <dbReference type="EMBL" id="KAE9090046.1"/>
    </source>
</evidence>
<dbReference type="Proteomes" id="UP000437068">
    <property type="component" value="Unassembled WGS sequence"/>
</dbReference>
<evidence type="ECO:0000313" key="7">
    <source>
        <dbReference type="EMBL" id="KAE9307173.1"/>
    </source>
</evidence>
<dbReference type="Proteomes" id="UP000440732">
    <property type="component" value="Unassembled WGS sequence"/>
</dbReference>
<proteinExistence type="predicted"/>
<dbReference type="EMBL" id="QXGE01000635">
    <property type="protein sequence ID" value="KAE9307173.1"/>
    <property type="molecule type" value="Genomic_DNA"/>
</dbReference>
<protein>
    <recommendedName>
        <fullName evidence="14">Secreted protein</fullName>
    </recommendedName>
</protein>
<evidence type="ECO:0000313" key="8">
    <source>
        <dbReference type="Proteomes" id="UP000429523"/>
    </source>
</evidence>
<dbReference type="Proteomes" id="UP000433483">
    <property type="component" value="Unassembled WGS sequence"/>
</dbReference>
<evidence type="ECO:0000313" key="2">
    <source>
        <dbReference type="EMBL" id="KAE8929661.1"/>
    </source>
</evidence>
<gene>
    <name evidence="7" type="ORF">PF001_g11743</name>
    <name evidence="6" type="ORF">PF002_g6384</name>
    <name evidence="5" type="ORF">PF005_g19299</name>
    <name evidence="4" type="ORF">PF006_g11614</name>
    <name evidence="3" type="ORF">PF007_g19384</name>
    <name evidence="2" type="ORF">PF009_g20228</name>
</gene>